<proteinExistence type="predicted"/>
<dbReference type="EMBL" id="BK014863">
    <property type="protein sequence ID" value="DAD79348.1"/>
    <property type="molecule type" value="Genomic_DNA"/>
</dbReference>
<accession>A0A8S5MAU2</accession>
<protein>
    <submittedName>
        <fullName evidence="1">Uncharacterized protein</fullName>
    </submittedName>
</protein>
<evidence type="ECO:0000313" key="1">
    <source>
        <dbReference type="EMBL" id="DAD79348.1"/>
    </source>
</evidence>
<sequence length="34" mass="3829">MHFENIIYLPGEPKGRHSNCRTLQKKGVGANGYI</sequence>
<organism evidence="1">
    <name type="scientific">Myoviridae sp. ctNQr16</name>
    <dbReference type="NCBI Taxonomy" id="2826644"/>
    <lineage>
        <taxon>Viruses</taxon>
        <taxon>Duplodnaviria</taxon>
        <taxon>Heunggongvirae</taxon>
        <taxon>Uroviricota</taxon>
        <taxon>Caudoviricetes</taxon>
    </lineage>
</organism>
<name>A0A8S5MAU2_9CAUD</name>
<reference evidence="1" key="1">
    <citation type="journal article" date="2021" name="Proc. Natl. Acad. Sci. U.S.A.">
        <title>A Catalog of Tens of Thousands of Viruses from Human Metagenomes Reveals Hidden Associations with Chronic Diseases.</title>
        <authorList>
            <person name="Tisza M.J."/>
            <person name="Buck C.B."/>
        </authorList>
    </citation>
    <scope>NUCLEOTIDE SEQUENCE</scope>
    <source>
        <strain evidence="1">CtNQr16</strain>
    </source>
</reference>